<organism evidence="1 2">
    <name type="scientific">Dissostichus mawsoni</name>
    <name type="common">Antarctic cod</name>
    <dbReference type="NCBI Taxonomy" id="36200"/>
    <lineage>
        <taxon>Eukaryota</taxon>
        <taxon>Metazoa</taxon>
        <taxon>Chordata</taxon>
        <taxon>Craniata</taxon>
        <taxon>Vertebrata</taxon>
        <taxon>Euteleostomi</taxon>
        <taxon>Actinopterygii</taxon>
        <taxon>Neopterygii</taxon>
        <taxon>Teleostei</taxon>
        <taxon>Neoteleostei</taxon>
        <taxon>Acanthomorphata</taxon>
        <taxon>Eupercaria</taxon>
        <taxon>Perciformes</taxon>
        <taxon>Notothenioidei</taxon>
        <taxon>Nototheniidae</taxon>
        <taxon>Dissostichus</taxon>
    </lineage>
</organism>
<accession>A0A7J5XVU2</accession>
<dbReference type="Proteomes" id="UP000518266">
    <property type="component" value="Unassembled WGS sequence"/>
</dbReference>
<dbReference type="EMBL" id="JAAKFY010000020">
    <property type="protein sequence ID" value="KAF3841222.1"/>
    <property type="molecule type" value="Genomic_DNA"/>
</dbReference>
<evidence type="ECO:0000313" key="1">
    <source>
        <dbReference type="EMBL" id="KAF3841222.1"/>
    </source>
</evidence>
<evidence type="ECO:0000313" key="2">
    <source>
        <dbReference type="Proteomes" id="UP000518266"/>
    </source>
</evidence>
<name>A0A7J5XVU2_DISMA</name>
<proteinExistence type="predicted"/>
<dbReference type="OrthoDB" id="10652476at2759"/>
<keyword evidence="2" id="KW-1185">Reference proteome</keyword>
<reference evidence="1 2" key="1">
    <citation type="submission" date="2020-03" db="EMBL/GenBank/DDBJ databases">
        <title>Dissostichus mawsoni Genome sequencing and assembly.</title>
        <authorList>
            <person name="Park H."/>
        </authorList>
    </citation>
    <scope>NUCLEOTIDE SEQUENCE [LARGE SCALE GENOMIC DNA]</scope>
    <source>
        <strain evidence="1">DM0001</strain>
        <tissue evidence="1">Muscle</tissue>
    </source>
</reference>
<comment type="caution">
    <text evidence="1">The sequence shown here is derived from an EMBL/GenBank/DDBJ whole genome shotgun (WGS) entry which is preliminary data.</text>
</comment>
<protein>
    <submittedName>
        <fullName evidence="1">Uncharacterized protein</fullName>
    </submittedName>
</protein>
<sequence length="381" mass="41641">MVAVTALRSPFSLLLDSLVASRSLDGSAGSPLPALALSSLLLFSSAFTFSLSALGVFSLPSRAGRSSFPGLSSLSFSRRLSAFVSGVLPAADLVDAAFQRLPKVQDFGVAGQDLCEHDENVPDMGVVSGLQAHRRVQKLGVFCWWTSSTKRAQYTASMEEKMQRGNRQSCRNFVMVSFFVDSLEAVQNPLDVLQLLLLLLLQFLLQGVVLDGLDLDLELVDLAVVGRMRHGQVVHGEGPEGGVELRADVVPDPGRMEGHYGLMHRSHHRLTRCHVLVDLLLLPVTLLCFLQLVNLMGVHWSRQEEGSVMGSVELVTKDVNGGNPLDVVLSAQVGGQKATKLHQRKTTPFRCWAMSKQRGRANSWSSSASFRRCDDFLVFLI</sequence>
<gene>
    <name evidence="1" type="ORF">F7725_007084</name>
</gene>
<dbReference type="AlphaFoldDB" id="A0A7J5XVU2"/>